<dbReference type="PATRIC" id="fig|1121022.4.peg.4330"/>
<evidence type="ECO:0000313" key="2">
    <source>
        <dbReference type="Proteomes" id="UP000017837"/>
    </source>
</evidence>
<organism evidence="1 2">
    <name type="scientific">Asticcacaulis benevestitus DSM 16100 = ATCC BAA-896</name>
    <dbReference type="NCBI Taxonomy" id="1121022"/>
    <lineage>
        <taxon>Bacteria</taxon>
        <taxon>Pseudomonadati</taxon>
        <taxon>Pseudomonadota</taxon>
        <taxon>Alphaproteobacteria</taxon>
        <taxon>Caulobacterales</taxon>
        <taxon>Caulobacteraceae</taxon>
        <taxon>Asticcacaulis</taxon>
    </lineage>
</organism>
<gene>
    <name evidence="1" type="ORF">ABENE_21130</name>
</gene>
<keyword evidence="2" id="KW-1185">Reference proteome</keyword>
<evidence type="ECO:0000313" key="1">
    <source>
        <dbReference type="EMBL" id="ESQ82216.1"/>
    </source>
</evidence>
<proteinExistence type="predicted"/>
<dbReference type="RefSeq" id="WP_023447459.1">
    <property type="nucleotide sequence ID" value="NZ_AWGB01000078.1"/>
</dbReference>
<dbReference type="Proteomes" id="UP000017837">
    <property type="component" value="Unassembled WGS sequence"/>
</dbReference>
<comment type="caution">
    <text evidence="1">The sequence shown here is derived from an EMBL/GenBank/DDBJ whole genome shotgun (WGS) entry which is preliminary data.</text>
</comment>
<protein>
    <submittedName>
        <fullName evidence="1">Uncharacterized protein</fullName>
    </submittedName>
</protein>
<sequence>MRDSTFYTLKYVAIELGENQDLIREVSSDMFSEHGCFTAYNAYPVTEQSIPIIMFTQEGIENVREMLADRRDHYVEQMRSTRRMYRRLRRETPAA</sequence>
<name>V4P280_9CAUL</name>
<accession>V4P280</accession>
<dbReference type="EMBL" id="AWGB01000078">
    <property type="protein sequence ID" value="ESQ82216.1"/>
    <property type="molecule type" value="Genomic_DNA"/>
</dbReference>
<dbReference type="AlphaFoldDB" id="V4P280"/>
<dbReference type="eggNOG" id="ENOG50345VM">
    <property type="taxonomic scope" value="Bacteria"/>
</dbReference>
<reference evidence="1 2" key="1">
    <citation type="journal article" date="2014" name="Nature">
        <title>Sequential evolution of bacterial morphology by co-option of a developmental regulator.</title>
        <authorList>
            <person name="Jiang C."/>
            <person name="Brown P.J."/>
            <person name="Ducret A."/>
            <person name="Brun Y.V."/>
        </authorList>
    </citation>
    <scope>NUCLEOTIDE SEQUENCE [LARGE SCALE GENOMIC DNA]</scope>
    <source>
        <strain evidence="1 2">DSM 16100</strain>
    </source>
</reference>